<dbReference type="InterPro" id="IPR032854">
    <property type="entry name" value="ALKBH3"/>
</dbReference>
<dbReference type="Gene3D" id="2.60.120.590">
    <property type="entry name" value="Alpha-ketoglutarate-dependent dioxygenase AlkB-like"/>
    <property type="match status" value="1"/>
</dbReference>
<dbReference type="Pfam" id="PF13532">
    <property type="entry name" value="2OG-FeII_Oxy_2"/>
    <property type="match status" value="1"/>
</dbReference>
<evidence type="ECO:0000313" key="3">
    <source>
        <dbReference type="Proteomes" id="UP000298327"/>
    </source>
</evidence>
<organism evidence="2 3">
    <name type="scientific">Dentipellis fragilis</name>
    <dbReference type="NCBI Taxonomy" id="205917"/>
    <lineage>
        <taxon>Eukaryota</taxon>
        <taxon>Fungi</taxon>
        <taxon>Dikarya</taxon>
        <taxon>Basidiomycota</taxon>
        <taxon>Agaricomycotina</taxon>
        <taxon>Agaricomycetes</taxon>
        <taxon>Russulales</taxon>
        <taxon>Hericiaceae</taxon>
        <taxon>Dentipellis</taxon>
    </lineage>
</organism>
<dbReference type="InterPro" id="IPR027450">
    <property type="entry name" value="AlkB-like"/>
</dbReference>
<dbReference type="PANTHER" id="PTHR31212">
    <property type="entry name" value="ALPHA-KETOGLUTARATE-DEPENDENT DIOXYGENASE ALKB HOMOLOG 3"/>
    <property type="match status" value="1"/>
</dbReference>
<reference evidence="2 3" key="1">
    <citation type="submission" date="2019-02" db="EMBL/GenBank/DDBJ databases">
        <title>Genome sequencing of the rare red list fungi Dentipellis fragilis.</title>
        <authorList>
            <person name="Buettner E."/>
            <person name="Kellner H."/>
        </authorList>
    </citation>
    <scope>NUCLEOTIDE SEQUENCE [LARGE SCALE GENOMIC DNA]</scope>
    <source>
        <strain evidence="2 3">DSM 105465</strain>
    </source>
</reference>
<dbReference type="AlphaFoldDB" id="A0A4Y9XZN7"/>
<evidence type="ECO:0000313" key="2">
    <source>
        <dbReference type="EMBL" id="TFY55158.1"/>
    </source>
</evidence>
<dbReference type="PANTHER" id="PTHR31212:SF5">
    <property type="entry name" value="ISOCHORISMATASE FAMILY PROTEIN FAMILY (AFU_ORTHOLOGUE AFUA_3G14500)"/>
    <property type="match status" value="1"/>
</dbReference>
<dbReference type="GO" id="GO:0006307">
    <property type="term" value="P:DNA alkylation repair"/>
    <property type="evidence" value="ECO:0007669"/>
    <property type="project" value="InterPro"/>
</dbReference>
<name>A0A4Y9XZN7_9AGAM</name>
<accession>A0A4Y9XZN7</accession>
<comment type="caution">
    <text evidence="2">The sequence shown here is derived from an EMBL/GenBank/DDBJ whole genome shotgun (WGS) entry which is preliminary data.</text>
</comment>
<protein>
    <recommendedName>
        <fullName evidence="1">Alpha-ketoglutarate-dependent dioxygenase AlkB-like domain-containing protein</fullName>
    </recommendedName>
</protein>
<sequence length="141" mass="15856">MTLRTKKEKDQHGAPRQVQRVALPHNSMFLLGLETNRAWMHSIHTDKRPLQTKSEPERAQDGERISLTFRHIATFLTAGEERIYGQGARAKTKAEAHPVVNGGEEAERLLAAFGKENHESAFDWEAEYGAGFDVLHLITAP</sequence>
<dbReference type="Proteomes" id="UP000298327">
    <property type="component" value="Unassembled WGS sequence"/>
</dbReference>
<dbReference type="EMBL" id="SEOQ01000947">
    <property type="protein sequence ID" value="TFY55158.1"/>
    <property type="molecule type" value="Genomic_DNA"/>
</dbReference>
<evidence type="ECO:0000259" key="1">
    <source>
        <dbReference type="Pfam" id="PF13532"/>
    </source>
</evidence>
<keyword evidence="3" id="KW-1185">Reference proteome</keyword>
<dbReference type="STRING" id="205917.A0A4Y9XZN7"/>
<gene>
    <name evidence="2" type="ORF">EVG20_g9422</name>
</gene>
<proteinExistence type="predicted"/>
<dbReference type="OrthoDB" id="445341at2759"/>
<dbReference type="GO" id="GO:0051213">
    <property type="term" value="F:dioxygenase activity"/>
    <property type="evidence" value="ECO:0007669"/>
    <property type="project" value="InterPro"/>
</dbReference>
<dbReference type="InterPro" id="IPR037151">
    <property type="entry name" value="AlkB-like_sf"/>
</dbReference>
<feature type="domain" description="Alpha-ketoglutarate-dependent dioxygenase AlkB-like" evidence="1">
    <location>
        <begin position="2"/>
        <end position="70"/>
    </location>
</feature>
<dbReference type="SUPFAM" id="SSF51197">
    <property type="entry name" value="Clavaminate synthase-like"/>
    <property type="match status" value="1"/>
</dbReference>